<name>A0A7H1MDP1_9NEIS</name>
<evidence type="ECO:0000313" key="1">
    <source>
        <dbReference type="EMBL" id="QNT59756.1"/>
    </source>
</evidence>
<dbReference type="AlphaFoldDB" id="A0A7H1MDP1"/>
<protein>
    <submittedName>
        <fullName evidence="1">Uncharacterized protein</fullName>
    </submittedName>
</protein>
<proteinExistence type="predicted"/>
<dbReference type="EMBL" id="CP060414">
    <property type="protein sequence ID" value="QNT59756.1"/>
    <property type="molecule type" value="Genomic_DNA"/>
</dbReference>
<accession>A0A7H1MDP1</accession>
<evidence type="ECO:0000313" key="2">
    <source>
        <dbReference type="Proteomes" id="UP000516412"/>
    </source>
</evidence>
<sequence>MQPIILHRILPRHGTDLRVQCRAAGQTARYRAKRRRQAADQCLFLFAQCAGVGCGFFAVEGLCEGFDRRLAACAADGAGCKAAAVYGSRYAAVEGMADQLQPFIRVAAVLAEGS</sequence>
<dbReference type="Proteomes" id="UP000516412">
    <property type="component" value="Chromosome"/>
</dbReference>
<organism evidence="1 2">
    <name type="scientific">Neisseria musculi</name>
    <dbReference type="NCBI Taxonomy" id="1815583"/>
    <lineage>
        <taxon>Bacteria</taxon>
        <taxon>Pseudomonadati</taxon>
        <taxon>Pseudomonadota</taxon>
        <taxon>Betaproteobacteria</taxon>
        <taxon>Neisseriales</taxon>
        <taxon>Neisseriaceae</taxon>
        <taxon>Neisseria</taxon>
    </lineage>
</organism>
<gene>
    <name evidence="1" type="ORF">H7A79_0202</name>
</gene>
<reference evidence="1" key="1">
    <citation type="submission" date="2024-06" db="EMBL/GenBank/DDBJ databases">
        <title>Complete Genome Sequence of mouse commensal type strain Neisseria musculi.</title>
        <authorList>
            <person name="Thapa E."/>
            <person name="Aluvathingal J."/>
            <person name="Nadendla S."/>
            <person name="Mehta A."/>
            <person name="Tettelin H."/>
            <person name="Weyand N.J."/>
        </authorList>
    </citation>
    <scope>NUCLEOTIDE SEQUENCE</scope>
    <source>
        <strain evidence="1">NW831</strain>
    </source>
</reference>
<keyword evidence="2" id="KW-1185">Reference proteome</keyword>
<dbReference type="KEGG" id="nmus:H7A79_0202"/>